<dbReference type="InterPro" id="IPR006539">
    <property type="entry name" value="P-type_ATPase_IV"/>
</dbReference>
<evidence type="ECO:0000259" key="22">
    <source>
        <dbReference type="Pfam" id="PF16212"/>
    </source>
</evidence>
<dbReference type="InterPro" id="IPR023214">
    <property type="entry name" value="HAD_sf"/>
</dbReference>
<dbReference type="FunFam" id="3.40.50.1000:FF:000009">
    <property type="entry name" value="Phospholipid-transporting ATPase"/>
    <property type="match status" value="1"/>
</dbReference>
<evidence type="ECO:0000256" key="9">
    <source>
        <dbReference type="ARBA" id="ARBA00022842"/>
    </source>
</evidence>
<dbReference type="InterPro" id="IPR023298">
    <property type="entry name" value="ATPase_P-typ_TM_dom_sf"/>
</dbReference>
<feature type="transmembrane region" description="Helical" evidence="19">
    <location>
        <begin position="277"/>
        <end position="297"/>
    </location>
</feature>
<accession>A0A672N3A6</accession>
<dbReference type="CDD" id="cd07541">
    <property type="entry name" value="P-type_ATPase_APLT_Neo1-like"/>
    <property type="match status" value="1"/>
</dbReference>
<feature type="binding site" evidence="17">
    <location>
        <position position="734"/>
    </location>
    <ligand>
        <name>ATP</name>
        <dbReference type="ChEBI" id="CHEBI:30616"/>
    </ligand>
</feature>
<dbReference type="GO" id="GO:0005802">
    <property type="term" value="C:trans-Golgi network"/>
    <property type="evidence" value="ECO:0007669"/>
    <property type="project" value="TreeGrafter"/>
</dbReference>
<dbReference type="FunFam" id="3.40.1110.10:FF:000008">
    <property type="entry name" value="Phospholipid-transporting ATPase"/>
    <property type="match status" value="1"/>
</dbReference>
<dbReference type="InterPro" id="IPR023299">
    <property type="entry name" value="ATPase_P-typ_cyto_dom_N"/>
</dbReference>
<dbReference type="Pfam" id="PF00702">
    <property type="entry name" value="Hydrolase"/>
    <property type="match status" value="1"/>
</dbReference>
<dbReference type="NCBIfam" id="TIGR01652">
    <property type="entry name" value="ATPase-Plipid"/>
    <property type="match status" value="1"/>
</dbReference>
<feature type="region of interest" description="Disordered" evidence="20">
    <location>
        <begin position="1"/>
        <end position="21"/>
    </location>
</feature>
<dbReference type="GO" id="GO:0006897">
    <property type="term" value="P:endocytosis"/>
    <property type="evidence" value="ECO:0007669"/>
    <property type="project" value="TreeGrafter"/>
</dbReference>
<reference evidence="23" key="2">
    <citation type="submission" date="2025-09" db="UniProtKB">
        <authorList>
            <consortium name="Ensembl"/>
        </authorList>
    </citation>
    <scope>IDENTIFICATION</scope>
</reference>
<evidence type="ECO:0000256" key="17">
    <source>
        <dbReference type="PIRSR" id="PIRSR606539-2"/>
    </source>
</evidence>
<dbReference type="InterPro" id="IPR044492">
    <property type="entry name" value="P_typ_ATPase_HD_dom"/>
</dbReference>
<keyword evidence="6 18" id="KW-0479">Metal-binding</keyword>
<dbReference type="EC" id="7.6.2.1" evidence="19"/>
<evidence type="ECO:0000313" key="24">
    <source>
        <dbReference type="Proteomes" id="UP000472262"/>
    </source>
</evidence>
<dbReference type="SFLD" id="SFLDG00002">
    <property type="entry name" value="C1.7:_P-type_atpase_like"/>
    <property type="match status" value="1"/>
</dbReference>
<evidence type="ECO:0000256" key="6">
    <source>
        <dbReference type="ARBA" id="ARBA00022723"/>
    </source>
</evidence>
<feature type="transmembrane region" description="Helical" evidence="19">
    <location>
        <begin position="895"/>
        <end position="916"/>
    </location>
</feature>
<feature type="binding site" evidence="17">
    <location>
        <position position="489"/>
    </location>
    <ligand>
        <name>ATP</name>
        <dbReference type="ChEBI" id="CHEBI:30616"/>
    </ligand>
</feature>
<dbReference type="GO" id="GO:0045332">
    <property type="term" value="P:phospholipid translocation"/>
    <property type="evidence" value="ECO:0007669"/>
    <property type="project" value="TreeGrafter"/>
</dbReference>
<feature type="transmembrane region" description="Helical" evidence="19">
    <location>
        <begin position="252"/>
        <end position="271"/>
    </location>
</feature>
<feature type="binding site" evidence="17">
    <location>
        <position position="447"/>
    </location>
    <ligand>
        <name>ATP</name>
        <dbReference type="ChEBI" id="CHEBI:30616"/>
    </ligand>
</feature>
<comment type="cofactor">
    <cofactor evidence="1 18">
        <name>Mg(2+)</name>
        <dbReference type="ChEBI" id="CHEBI:18420"/>
    </cofactor>
</comment>
<evidence type="ECO:0000256" key="10">
    <source>
        <dbReference type="ARBA" id="ARBA00022967"/>
    </source>
</evidence>
<keyword evidence="24" id="KW-1185">Reference proteome</keyword>
<dbReference type="Pfam" id="PF16209">
    <property type="entry name" value="PhoLip_ATPase_N"/>
    <property type="match status" value="1"/>
</dbReference>
<dbReference type="InterPro" id="IPR032631">
    <property type="entry name" value="P-type_ATPase_N"/>
</dbReference>
<keyword evidence="5 19" id="KW-0812">Transmembrane</keyword>
<reference evidence="23" key="1">
    <citation type="submission" date="2025-08" db="UniProtKB">
        <authorList>
            <consortium name="Ensembl"/>
        </authorList>
    </citation>
    <scope>IDENTIFICATION</scope>
</reference>
<keyword evidence="7 17" id="KW-0547">Nucleotide-binding</keyword>
<evidence type="ECO:0000256" key="20">
    <source>
        <dbReference type="SAM" id="MobiDB-lite"/>
    </source>
</evidence>
<dbReference type="InterPro" id="IPR001757">
    <property type="entry name" value="P_typ_ATPase"/>
</dbReference>
<dbReference type="NCBIfam" id="TIGR01494">
    <property type="entry name" value="ATPase_P-type"/>
    <property type="match status" value="2"/>
</dbReference>
<comment type="similarity">
    <text evidence="3 19">Belongs to the cation transport ATPase (P-type) (TC 3.A.3) family. Type IV subfamily.</text>
</comment>
<feature type="transmembrane region" description="Helical" evidence="19">
    <location>
        <begin position="949"/>
        <end position="975"/>
    </location>
</feature>
<sequence length="992" mass="112899">MTDNIPLQPVRHKKRHDNKRRDGCCPWSRCCGGGDFRPRTVWLGHPEKREQRYPRNVINNQKYNFFTFLPGVLFNQFKYFFNLYFLLLACSQFVNELRLGALYTYWVPLGFVLIITIVREAVEEMRCFLRDKEVNSQIYSKLSTRGTVKVKSSGIQVGDLIIVEKMYISTFFSTVFHHKGSCFLRTDQLDGETDWKLRLPVACTQRLPTAADLLQIRSFVYAEEPNIDIHNFIGTFTRIGLFDLEVNCLTKILFGALVVVSLVMVALQHFAGRWYLQIFRFLLLFSNIVPISLRVNLDMGKMVFSWMIKKDSKIPGTVVRASTFPEQLGRISYLLTDKTGTLTQNEMVFRRLHLGTVAYGMDSMDEVQSHVFSAYTQPPQDLQASRAPVATKVRKTISSRVHEAVKAIALVHNVTPVYESNGVTDQAEAEMHYEDTCRVYQASSPDEVSLVQWTESVGLTLVGRDQSSMQLRTPSGQILNFTILQIFPFTYESKRMGIIVRDESTGEITFYMKGADVVMAGIVQYNDWLEEECGNMAREGLRVLVVAKKSLTEEQYQDFEARYVQAKLSVHDRSLKVATVIESLEMEMELLCLTGVEDQLQADVRPTLEILRNAGIKVWMLTGDKLETATCTAKNAHLVTRNQDIHVFRPVTTRSEAHLELNAFRRKHDCALVISGDSLEVCLKYYEYEFMELACQCPAVVCCRCAPTQKAQIVRLLQERTGKLTCAVGDGGNDVSMIQEADCGVGVEGKEGKQASLAADFSITQFKHLGRLLMVHGRNSYKRSAALSQFVIHRSLCISTMQAVFSSVFYFASVPLYQGFLIIGYSTIYTMFPVFSLVLDKDVKSEVAMLYPELYKDLLKGRPLSFKTFLIWVLISIYQGSIIMYGALLLFESEFVHIVAISFTSLILTELLMVALTVQTWHWLMIVAELLSLACYIASLVFLHEFIDVYFIATLSFVWKVTAITLVSCLPLYILKYLRRRFSPPSYSKLTS</sequence>
<feature type="binding site" evidence="17">
    <location>
        <position position="337"/>
    </location>
    <ligand>
        <name>ATP</name>
        <dbReference type="ChEBI" id="CHEBI:30616"/>
    </ligand>
</feature>
<evidence type="ECO:0000256" key="8">
    <source>
        <dbReference type="ARBA" id="ARBA00022840"/>
    </source>
</evidence>
<feature type="binding site" evidence="17">
    <location>
        <position position="339"/>
    </location>
    <ligand>
        <name>ATP</name>
        <dbReference type="ChEBI" id="CHEBI:30616"/>
    </ligand>
</feature>
<keyword evidence="11 19" id="KW-1133">Transmembrane helix</keyword>
<organism evidence="23 24">
    <name type="scientific">Sinocyclocheilus grahami</name>
    <name type="common">Dianchi golden-line fish</name>
    <name type="synonym">Barbus grahami</name>
    <dbReference type="NCBI Taxonomy" id="75366"/>
    <lineage>
        <taxon>Eukaryota</taxon>
        <taxon>Metazoa</taxon>
        <taxon>Chordata</taxon>
        <taxon>Craniata</taxon>
        <taxon>Vertebrata</taxon>
        <taxon>Euteleostomi</taxon>
        <taxon>Actinopterygii</taxon>
        <taxon>Neopterygii</taxon>
        <taxon>Teleostei</taxon>
        <taxon>Ostariophysi</taxon>
        <taxon>Cypriniformes</taxon>
        <taxon>Cyprinidae</taxon>
        <taxon>Cyprininae</taxon>
        <taxon>Sinocyclocheilus</taxon>
    </lineage>
</organism>
<evidence type="ECO:0000259" key="21">
    <source>
        <dbReference type="Pfam" id="PF16209"/>
    </source>
</evidence>
<feature type="binding site" evidence="17">
    <location>
        <position position="338"/>
    </location>
    <ligand>
        <name>ATP</name>
        <dbReference type="ChEBI" id="CHEBI:30616"/>
    </ligand>
</feature>
<dbReference type="SUPFAM" id="SSF81660">
    <property type="entry name" value="Metal cation-transporting ATPase, ATP-binding domain N"/>
    <property type="match status" value="1"/>
</dbReference>
<dbReference type="GO" id="GO:0006890">
    <property type="term" value="P:retrograde vesicle-mediated transport, Golgi to endoplasmic reticulum"/>
    <property type="evidence" value="ECO:0007669"/>
    <property type="project" value="TreeGrafter"/>
</dbReference>
<feature type="transmembrane region" description="Helical" evidence="19">
    <location>
        <begin position="869"/>
        <end position="889"/>
    </location>
</feature>
<keyword evidence="10 19" id="KW-1278">Translocase</keyword>
<feature type="binding site" evidence="17">
    <location>
        <position position="623"/>
    </location>
    <ligand>
        <name>ATP</name>
        <dbReference type="ChEBI" id="CHEBI:30616"/>
    </ligand>
</feature>
<dbReference type="SFLD" id="SFLDF00027">
    <property type="entry name" value="p-type_atpase"/>
    <property type="match status" value="1"/>
</dbReference>
<feature type="binding site" evidence="18">
    <location>
        <position position="339"/>
    </location>
    <ligand>
        <name>Mg(2+)</name>
        <dbReference type="ChEBI" id="CHEBI:18420"/>
    </ligand>
</feature>
<dbReference type="GO" id="GO:0005886">
    <property type="term" value="C:plasma membrane"/>
    <property type="evidence" value="ECO:0007669"/>
    <property type="project" value="TreeGrafter"/>
</dbReference>
<dbReference type="Gene3D" id="3.40.50.1000">
    <property type="entry name" value="HAD superfamily/HAD-like"/>
    <property type="match status" value="1"/>
</dbReference>
<evidence type="ECO:0000256" key="4">
    <source>
        <dbReference type="ARBA" id="ARBA00022448"/>
    </source>
</evidence>
<dbReference type="GO" id="GO:0005768">
    <property type="term" value="C:endosome"/>
    <property type="evidence" value="ECO:0007669"/>
    <property type="project" value="TreeGrafter"/>
</dbReference>
<keyword evidence="4" id="KW-0813">Transport</keyword>
<comment type="subcellular location">
    <subcellularLocation>
        <location evidence="2">Golgi apparatus</location>
        <location evidence="2">trans-Golgi network membrane</location>
        <topology evidence="2">Multi-pass membrane protein</topology>
    </subcellularLocation>
    <subcellularLocation>
        <location evidence="19">Membrane</location>
        <topology evidence="19">Multi-pass membrane protein</topology>
    </subcellularLocation>
</comment>
<dbReference type="Pfam" id="PF16212">
    <property type="entry name" value="PhoLip_ATPase_C"/>
    <property type="match status" value="1"/>
</dbReference>
<evidence type="ECO:0000256" key="14">
    <source>
        <dbReference type="ARBA" id="ARBA00023136"/>
    </source>
</evidence>
<proteinExistence type="inferred from homology"/>
<dbReference type="GO" id="GO:0016887">
    <property type="term" value="F:ATP hydrolysis activity"/>
    <property type="evidence" value="ECO:0007669"/>
    <property type="project" value="InterPro"/>
</dbReference>
<name>A0A672N3A6_SINGR</name>
<keyword evidence="14 19" id="KW-0472">Membrane</keyword>
<evidence type="ECO:0000256" key="18">
    <source>
        <dbReference type="PIRSR" id="PIRSR606539-3"/>
    </source>
</evidence>
<keyword evidence="13" id="KW-0445">Lipid transport</keyword>
<feature type="transmembrane region" description="Helical" evidence="19">
    <location>
        <begin position="923"/>
        <end position="943"/>
    </location>
</feature>
<feature type="binding site" evidence="17">
    <location>
        <position position="622"/>
    </location>
    <ligand>
        <name>ATP</name>
        <dbReference type="ChEBI" id="CHEBI:30616"/>
    </ligand>
</feature>
<feature type="binding site" evidence="18">
    <location>
        <position position="337"/>
    </location>
    <ligand>
        <name>Mg(2+)</name>
        <dbReference type="ChEBI" id="CHEBI:18420"/>
    </ligand>
</feature>
<dbReference type="InterPro" id="IPR018303">
    <property type="entry name" value="ATPase_P-typ_P_site"/>
</dbReference>
<feature type="binding site" evidence="17">
    <location>
        <position position="710"/>
    </location>
    <ligand>
        <name>ATP</name>
        <dbReference type="ChEBI" id="CHEBI:30616"/>
    </ligand>
</feature>
<dbReference type="GO" id="GO:0140326">
    <property type="term" value="F:ATPase-coupled intramembrane lipid transporter activity"/>
    <property type="evidence" value="ECO:0007669"/>
    <property type="project" value="UniProtKB-EC"/>
</dbReference>
<evidence type="ECO:0000256" key="7">
    <source>
        <dbReference type="ARBA" id="ARBA00022741"/>
    </source>
</evidence>
<feature type="binding site" evidence="17">
    <location>
        <position position="513"/>
    </location>
    <ligand>
        <name>ATP</name>
        <dbReference type="ChEBI" id="CHEBI:30616"/>
    </ligand>
</feature>
<evidence type="ECO:0000256" key="5">
    <source>
        <dbReference type="ARBA" id="ARBA00022692"/>
    </source>
</evidence>
<feature type="binding site" evidence="18">
    <location>
        <position position="730"/>
    </location>
    <ligand>
        <name>Mg(2+)</name>
        <dbReference type="ChEBI" id="CHEBI:18420"/>
    </ligand>
</feature>
<evidence type="ECO:0000313" key="23">
    <source>
        <dbReference type="Ensembl" id="ENSSGRP00000044251.1"/>
    </source>
</evidence>
<gene>
    <name evidence="23" type="primary">atp9a</name>
</gene>
<dbReference type="InterPro" id="IPR032630">
    <property type="entry name" value="P_typ_ATPase_c"/>
</dbReference>
<keyword evidence="12" id="KW-0333">Golgi apparatus</keyword>
<feature type="transmembrane region" description="Helical" evidence="19">
    <location>
        <begin position="791"/>
        <end position="811"/>
    </location>
</feature>
<dbReference type="AlphaFoldDB" id="A0A672N3A6"/>
<dbReference type="PANTHER" id="PTHR24092">
    <property type="entry name" value="PROBABLE PHOSPHOLIPID-TRANSPORTING ATPASE"/>
    <property type="match status" value="1"/>
</dbReference>
<dbReference type="GO" id="GO:0000287">
    <property type="term" value="F:magnesium ion binding"/>
    <property type="evidence" value="ECO:0007669"/>
    <property type="project" value="UniProtKB-UniRule"/>
</dbReference>
<evidence type="ECO:0000256" key="13">
    <source>
        <dbReference type="ARBA" id="ARBA00023055"/>
    </source>
</evidence>
<feature type="binding site" evidence="17">
    <location>
        <position position="624"/>
    </location>
    <ligand>
        <name>ATP</name>
        <dbReference type="ChEBI" id="CHEBI:30616"/>
    </ligand>
</feature>
<keyword evidence="8 17" id="KW-0067">ATP-binding</keyword>
<feature type="transmembrane region" description="Helical" evidence="19">
    <location>
        <begin position="817"/>
        <end position="839"/>
    </location>
</feature>
<feature type="binding site" evidence="17">
    <location>
        <position position="542"/>
    </location>
    <ligand>
        <name>ATP</name>
        <dbReference type="ChEBI" id="CHEBI:30616"/>
    </ligand>
</feature>
<evidence type="ECO:0000256" key="3">
    <source>
        <dbReference type="ARBA" id="ARBA00008109"/>
    </source>
</evidence>
<dbReference type="PRINTS" id="PR00119">
    <property type="entry name" value="CATATPASE"/>
</dbReference>
<feature type="active site" description="4-aspartylphosphate intermediate" evidence="16">
    <location>
        <position position="337"/>
    </location>
</feature>
<dbReference type="SUPFAM" id="SSF81665">
    <property type="entry name" value="Calcium ATPase, transmembrane domain M"/>
    <property type="match status" value="1"/>
</dbReference>
<keyword evidence="9 18" id="KW-0460">Magnesium</keyword>
<feature type="transmembrane region" description="Helical" evidence="19">
    <location>
        <begin position="103"/>
        <end position="122"/>
    </location>
</feature>
<dbReference type="PANTHER" id="PTHR24092:SF49">
    <property type="entry name" value="PHOSPHOLIPID-TRANSPORTING ATPASE IIA-RELATED"/>
    <property type="match status" value="1"/>
</dbReference>
<feature type="binding site" evidence="18">
    <location>
        <position position="734"/>
    </location>
    <ligand>
        <name>Mg(2+)</name>
        <dbReference type="ChEBI" id="CHEBI:18420"/>
    </ligand>
</feature>
<evidence type="ECO:0000256" key="1">
    <source>
        <dbReference type="ARBA" id="ARBA00001946"/>
    </source>
</evidence>
<feature type="binding site" evidence="17">
    <location>
        <position position="704"/>
    </location>
    <ligand>
        <name>ATP</name>
        <dbReference type="ChEBI" id="CHEBI:30616"/>
    </ligand>
</feature>
<protein>
    <recommendedName>
        <fullName evidence="19">Phospholipid-transporting ATPase</fullName>
        <ecNumber evidence="19">7.6.2.1</ecNumber>
    </recommendedName>
</protein>
<dbReference type="InterPro" id="IPR036412">
    <property type="entry name" value="HAD-like_sf"/>
</dbReference>
<dbReference type="Proteomes" id="UP000472262">
    <property type="component" value="Unassembled WGS sequence"/>
</dbReference>
<dbReference type="Ensembl" id="ENSSGRT00000047379.1">
    <property type="protein sequence ID" value="ENSSGRP00000044251.1"/>
    <property type="gene ID" value="ENSSGRG00000021650.1"/>
</dbReference>
<evidence type="ECO:0000256" key="12">
    <source>
        <dbReference type="ARBA" id="ARBA00023034"/>
    </source>
</evidence>
<evidence type="ECO:0000256" key="19">
    <source>
        <dbReference type="RuleBase" id="RU362033"/>
    </source>
</evidence>
<dbReference type="GO" id="GO:0005524">
    <property type="term" value="F:ATP binding"/>
    <property type="evidence" value="ECO:0007669"/>
    <property type="project" value="UniProtKB-UniRule"/>
</dbReference>
<dbReference type="Gene3D" id="3.40.1110.10">
    <property type="entry name" value="Calcium-transporting ATPase, cytoplasmic domain N"/>
    <property type="match status" value="1"/>
</dbReference>
<dbReference type="SUPFAM" id="SSF56784">
    <property type="entry name" value="HAD-like"/>
    <property type="match status" value="1"/>
</dbReference>
<evidence type="ECO:0000256" key="11">
    <source>
        <dbReference type="ARBA" id="ARBA00022989"/>
    </source>
</evidence>
<feature type="domain" description="P-type ATPase N-terminal" evidence="21">
    <location>
        <begin position="45"/>
        <end position="105"/>
    </location>
</feature>
<feature type="domain" description="P-type ATPase C-terminal" evidence="22">
    <location>
        <begin position="757"/>
        <end position="984"/>
    </location>
</feature>
<dbReference type="SFLD" id="SFLDS00003">
    <property type="entry name" value="Haloacid_Dehalogenase"/>
    <property type="match status" value="1"/>
</dbReference>
<feature type="binding site" evidence="17">
    <location>
        <position position="733"/>
    </location>
    <ligand>
        <name>ATP</name>
        <dbReference type="ChEBI" id="CHEBI:30616"/>
    </ligand>
</feature>
<evidence type="ECO:0000256" key="2">
    <source>
        <dbReference type="ARBA" id="ARBA00004166"/>
    </source>
</evidence>
<dbReference type="PROSITE" id="PS00154">
    <property type="entry name" value="ATPASE_E1_E2"/>
    <property type="match status" value="1"/>
</dbReference>
<comment type="catalytic activity">
    <reaction evidence="15 19">
        <text>ATP + H2O + phospholipidSide 1 = ADP + phosphate + phospholipidSide 2.</text>
        <dbReference type="EC" id="7.6.2.1"/>
    </reaction>
</comment>
<evidence type="ECO:0000256" key="16">
    <source>
        <dbReference type="PIRSR" id="PIRSR606539-1"/>
    </source>
</evidence>
<evidence type="ECO:0000256" key="15">
    <source>
        <dbReference type="ARBA" id="ARBA00034036"/>
    </source>
</evidence>